<dbReference type="InterPro" id="IPR036869">
    <property type="entry name" value="J_dom_sf"/>
</dbReference>
<evidence type="ECO:0000313" key="2">
    <source>
        <dbReference type="EMBL" id="GAX20498.1"/>
    </source>
</evidence>
<dbReference type="Proteomes" id="UP000198406">
    <property type="component" value="Unassembled WGS sequence"/>
</dbReference>
<dbReference type="EMBL" id="BDSP01000149">
    <property type="protein sequence ID" value="GAX20498.1"/>
    <property type="molecule type" value="Genomic_DNA"/>
</dbReference>
<proteinExistence type="predicted"/>
<dbReference type="Pfam" id="PF00226">
    <property type="entry name" value="DnaJ"/>
    <property type="match status" value="1"/>
</dbReference>
<dbReference type="Gene3D" id="1.10.287.110">
    <property type="entry name" value="DnaJ domain"/>
    <property type="match status" value="1"/>
</dbReference>
<reference evidence="2 3" key="1">
    <citation type="journal article" date="2015" name="Plant Cell">
        <title>Oil accumulation by the oleaginous diatom Fistulifera solaris as revealed by the genome and transcriptome.</title>
        <authorList>
            <person name="Tanaka T."/>
            <person name="Maeda Y."/>
            <person name="Veluchamy A."/>
            <person name="Tanaka M."/>
            <person name="Abida H."/>
            <person name="Marechal E."/>
            <person name="Bowler C."/>
            <person name="Muto M."/>
            <person name="Sunaga Y."/>
            <person name="Tanaka M."/>
            <person name="Yoshino T."/>
            <person name="Taniguchi T."/>
            <person name="Fukuda Y."/>
            <person name="Nemoto M."/>
            <person name="Matsumoto M."/>
            <person name="Wong P.S."/>
            <person name="Aburatani S."/>
            <person name="Fujibuchi W."/>
        </authorList>
    </citation>
    <scope>NUCLEOTIDE SEQUENCE [LARGE SCALE GENOMIC DNA]</scope>
    <source>
        <strain evidence="2 3">JPCC DA0580</strain>
    </source>
</reference>
<dbReference type="PANTHER" id="PTHR43908">
    <property type="entry name" value="AT29763P-RELATED"/>
    <property type="match status" value="1"/>
</dbReference>
<dbReference type="InParanoid" id="A0A1Z5K3E1"/>
<protein>
    <recommendedName>
        <fullName evidence="1">J domain-containing protein</fullName>
    </recommendedName>
</protein>
<accession>A0A1Z5K3E1</accession>
<dbReference type="SMART" id="SM00271">
    <property type="entry name" value="DnaJ"/>
    <property type="match status" value="1"/>
</dbReference>
<dbReference type="SUPFAM" id="SSF144217">
    <property type="entry name" value="CSL zinc finger"/>
    <property type="match status" value="1"/>
</dbReference>
<evidence type="ECO:0000259" key="1">
    <source>
        <dbReference type="PROSITE" id="PS50076"/>
    </source>
</evidence>
<keyword evidence="3" id="KW-1185">Reference proteome</keyword>
<dbReference type="PANTHER" id="PTHR43908:SF3">
    <property type="entry name" value="AT29763P-RELATED"/>
    <property type="match status" value="1"/>
</dbReference>
<dbReference type="PROSITE" id="PS50076">
    <property type="entry name" value="DNAJ_2"/>
    <property type="match status" value="1"/>
</dbReference>
<feature type="domain" description="J" evidence="1">
    <location>
        <begin position="5"/>
        <end position="65"/>
    </location>
</feature>
<organism evidence="2 3">
    <name type="scientific">Fistulifera solaris</name>
    <name type="common">Oleaginous diatom</name>
    <dbReference type="NCBI Taxonomy" id="1519565"/>
    <lineage>
        <taxon>Eukaryota</taxon>
        <taxon>Sar</taxon>
        <taxon>Stramenopiles</taxon>
        <taxon>Ochrophyta</taxon>
        <taxon>Bacillariophyta</taxon>
        <taxon>Bacillariophyceae</taxon>
        <taxon>Bacillariophycidae</taxon>
        <taxon>Naviculales</taxon>
        <taxon>Naviculaceae</taxon>
        <taxon>Fistulifera</taxon>
    </lineage>
</organism>
<comment type="caution">
    <text evidence="2">The sequence shown here is derived from an EMBL/GenBank/DDBJ whole genome shotgun (WGS) entry which is preliminary data.</text>
</comment>
<name>A0A1Z5K3E1_FISSO</name>
<gene>
    <name evidence="2" type="ORF">FisN_24Hu252</name>
</gene>
<dbReference type="CDD" id="cd06257">
    <property type="entry name" value="DnaJ"/>
    <property type="match status" value="1"/>
</dbReference>
<dbReference type="OrthoDB" id="164807at2759"/>
<dbReference type="GO" id="GO:0005789">
    <property type="term" value="C:endoplasmic reticulum membrane"/>
    <property type="evidence" value="ECO:0007669"/>
    <property type="project" value="TreeGrafter"/>
</dbReference>
<dbReference type="GO" id="GO:0071218">
    <property type="term" value="P:cellular response to misfolded protein"/>
    <property type="evidence" value="ECO:0007669"/>
    <property type="project" value="TreeGrafter"/>
</dbReference>
<dbReference type="SUPFAM" id="SSF46565">
    <property type="entry name" value="Chaperone J-domain"/>
    <property type="match status" value="1"/>
</dbReference>
<dbReference type="GO" id="GO:0030544">
    <property type="term" value="F:Hsp70 protein binding"/>
    <property type="evidence" value="ECO:0007669"/>
    <property type="project" value="TreeGrafter"/>
</dbReference>
<sequence>MTLTTHYDTLQVSPGADMETIKAAYHRAALQSHPDKRPGGEDAFRNIQLAWECLREDRKAYDEQLLLQKVQSLNRVTNAVRLRKEDCTGPEFVVDEEGQDVQVWYFTCRCGHELDIEVGEREPVDCPGCSLIYDITMLQDSSSDL</sequence>
<dbReference type="InterPro" id="IPR036671">
    <property type="entry name" value="DPH_MB_sf"/>
</dbReference>
<dbReference type="PRINTS" id="PR00625">
    <property type="entry name" value="JDOMAIN"/>
</dbReference>
<dbReference type="Gene3D" id="3.10.660.10">
    <property type="entry name" value="DPH Zinc finger"/>
    <property type="match status" value="1"/>
</dbReference>
<dbReference type="InterPro" id="IPR051100">
    <property type="entry name" value="DnaJ_subfamily_B/C"/>
</dbReference>
<evidence type="ECO:0000313" key="3">
    <source>
        <dbReference type="Proteomes" id="UP000198406"/>
    </source>
</evidence>
<dbReference type="InterPro" id="IPR001623">
    <property type="entry name" value="DnaJ_domain"/>
</dbReference>
<dbReference type="AlphaFoldDB" id="A0A1Z5K3E1"/>